<keyword evidence="10" id="KW-1185">Reference proteome</keyword>
<reference evidence="9" key="1">
    <citation type="submission" date="2022-10" db="EMBL/GenBank/DDBJ databases">
        <authorList>
            <person name="Kim H.S."/>
            <person name="Kim J.-S."/>
            <person name="Suh M.K."/>
            <person name="Eom M.K."/>
            <person name="Lee J.-S."/>
        </authorList>
    </citation>
    <scope>NUCLEOTIDE SEQUENCE</scope>
    <source>
        <strain evidence="9">LIP-5</strain>
    </source>
</reference>
<comment type="caution">
    <text evidence="9">The sequence shown here is derived from an EMBL/GenBank/DDBJ whole genome shotgun (WGS) entry which is preliminary data.</text>
</comment>
<evidence type="ECO:0000313" key="9">
    <source>
        <dbReference type="EMBL" id="MCU7694080.1"/>
    </source>
</evidence>
<evidence type="ECO:0000259" key="8">
    <source>
        <dbReference type="PROSITE" id="PS50893"/>
    </source>
</evidence>
<comment type="subcellular location">
    <subcellularLocation>
        <location evidence="1">Cell membrane</location>
        <topology evidence="1">Peripheral membrane protein</topology>
    </subcellularLocation>
</comment>
<evidence type="ECO:0000313" key="10">
    <source>
        <dbReference type="Proteomes" id="UP001209317"/>
    </source>
</evidence>
<keyword evidence="4" id="KW-0547">Nucleotide-binding</keyword>
<evidence type="ECO:0000256" key="1">
    <source>
        <dbReference type="ARBA" id="ARBA00004202"/>
    </source>
</evidence>
<dbReference type="SMART" id="SM00382">
    <property type="entry name" value="AAA"/>
    <property type="match status" value="1"/>
</dbReference>
<protein>
    <submittedName>
        <fullName evidence="9">ABC transporter ATP-binding protein</fullName>
    </submittedName>
</protein>
<evidence type="ECO:0000256" key="2">
    <source>
        <dbReference type="ARBA" id="ARBA00022448"/>
    </source>
</evidence>
<evidence type="ECO:0000256" key="6">
    <source>
        <dbReference type="ARBA" id="ARBA00022967"/>
    </source>
</evidence>
<dbReference type="PANTHER" id="PTHR43553">
    <property type="entry name" value="HEAVY METAL TRANSPORTER"/>
    <property type="match status" value="1"/>
</dbReference>
<dbReference type="InterPro" id="IPR027417">
    <property type="entry name" value="P-loop_NTPase"/>
</dbReference>
<dbReference type="Gene3D" id="3.40.50.300">
    <property type="entry name" value="P-loop containing nucleotide triphosphate hydrolases"/>
    <property type="match status" value="1"/>
</dbReference>
<keyword evidence="7" id="KW-0472">Membrane</keyword>
<dbReference type="Proteomes" id="UP001209317">
    <property type="component" value="Unassembled WGS sequence"/>
</dbReference>
<dbReference type="CDD" id="cd03228">
    <property type="entry name" value="ABCC_MRP_Like"/>
    <property type="match status" value="1"/>
</dbReference>
<dbReference type="InterPro" id="IPR017871">
    <property type="entry name" value="ABC_transporter-like_CS"/>
</dbReference>
<proteinExistence type="predicted"/>
<keyword evidence="3" id="KW-1003">Cell membrane</keyword>
<evidence type="ECO:0000256" key="4">
    <source>
        <dbReference type="ARBA" id="ARBA00022741"/>
    </source>
</evidence>
<accession>A0AAE3LQ18</accession>
<dbReference type="Pfam" id="PF00005">
    <property type="entry name" value="ABC_tran"/>
    <property type="match status" value="1"/>
</dbReference>
<dbReference type="InterPro" id="IPR050095">
    <property type="entry name" value="ECF_ABC_transporter_ATP-bd"/>
</dbReference>
<dbReference type="RefSeq" id="WP_263037566.1">
    <property type="nucleotide sequence ID" value="NZ_JAOTPL010000006.1"/>
</dbReference>
<dbReference type="GO" id="GO:0042626">
    <property type="term" value="F:ATPase-coupled transmembrane transporter activity"/>
    <property type="evidence" value="ECO:0007669"/>
    <property type="project" value="TreeGrafter"/>
</dbReference>
<dbReference type="PANTHER" id="PTHR43553:SF27">
    <property type="entry name" value="ENERGY-COUPLING FACTOR TRANSPORTER ATP-BINDING PROTEIN ECFA2"/>
    <property type="match status" value="1"/>
</dbReference>
<dbReference type="SUPFAM" id="SSF52540">
    <property type="entry name" value="P-loop containing nucleoside triphosphate hydrolases"/>
    <property type="match status" value="1"/>
</dbReference>
<gene>
    <name evidence="9" type="ORF">OD355_06060</name>
</gene>
<keyword evidence="5 9" id="KW-0067">ATP-binding</keyword>
<keyword evidence="6" id="KW-1278">Translocase</keyword>
<keyword evidence="2" id="KW-0813">Transport</keyword>
<sequence>MIVFDAVSVSYGRETVFKDFSMHIAKGEKAVLAGPSGAGKSTLLHAIMGFVKPASGNISVNGHTVDAEHIREIRKQIAWLPQDISFNVKNNKQLAYLPFTYTANQQLIPAESEMNSTLQALLLPPGILKKNTNEISGGQKQRILLASMLLLKKPVLLLDEPTSALDAESVKALLALIFTHTELTVLSTSHDRLWVENMDRIINLKKIQHT</sequence>
<name>A0AAE3LQ18_9BACT</name>
<dbReference type="GO" id="GO:0043190">
    <property type="term" value="C:ATP-binding cassette (ABC) transporter complex"/>
    <property type="evidence" value="ECO:0007669"/>
    <property type="project" value="TreeGrafter"/>
</dbReference>
<dbReference type="PROSITE" id="PS50893">
    <property type="entry name" value="ABC_TRANSPORTER_2"/>
    <property type="match status" value="1"/>
</dbReference>
<dbReference type="GO" id="GO:0005524">
    <property type="term" value="F:ATP binding"/>
    <property type="evidence" value="ECO:0007669"/>
    <property type="project" value="UniProtKB-KW"/>
</dbReference>
<dbReference type="PROSITE" id="PS00211">
    <property type="entry name" value="ABC_TRANSPORTER_1"/>
    <property type="match status" value="1"/>
</dbReference>
<evidence type="ECO:0000256" key="3">
    <source>
        <dbReference type="ARBA" id="ARBA00022475"/>
    </source>
</evidence>
<dbReference type="AlphaFoldDB" id="A0AAE3LQ18"/>
<dbReference type="InterPro" id="IPR003593">
    <property type="entry name" value="AAA+_ATPase"/>
</dbReference>
<dbReference type="InterPro" id="IPR003439">
    <property type="entry name" value="ABC_transporter-like_ATP-bd"/>
</dbReference>
<evidence type="ECO:0000256" key="5">
    <source>
        <dbReference type="ARBA" id="ARBA00022840"/>
    </source>
</evidence>
<dbReference type="GO" id="GO:0016887">
    <property type="term" value="F:ATP hydrolysis activity"/>
    <property type="evidence" value="ECO:0007669"/>
    <property type="project" value="InterPro"/>
</dbReference>
<organism evidence="9 10">
    <name type="scientific">Haoranjiania flava</name>
    <dbReference type="NCBI Taxonomy" id="1856322"/>
    <lineage>
        <taxon>Bacteria</taxon>
        <taxon>Pseudomonadati</taxon>
        <taxon>Bacteroidota</taxon>
        <taxon>Chitinophagia</taxon>
        <taxon>Chitinophagales</taxon>
        <taxon>Chitinophagaceae</taxon>
        <taxon>Haoranjiania</taxon>
    </lineage>
</organism>
<feature type="domain" description="ABC transporter" evidence="8">
    <location>
        <begin position="2"/>
        <end position="210"/>
    </location>
</feature>
<dbReference type="EMBL" id="JAOTPL010000006">
    <property type="protein sequence ID" value="MCU7694080.1"/>
    <property type="molecule type" value="Genomic_DNA"/>
</dbReference>
<evidence type="ECO:0000256" key="7">
    <source>
        <dbReference type="ARBA" id="ARBA00023136"/>
    </source>
</evidence>